<dbReference type="RefSeq" id="XP_018019118.1">
    <property type="nucleotide sequence ID" value="XM_018163629.2"/>
</dbReference>
<proteinExistence type="predicted"/>
<dbReference type="OrthoDB" id="10006218at2759"/>
<dbReference type="Pfam" id="PF05050">
    <property type="entry name" value="Methyltransf_21"/>
    <property type="match status" value="1"/>
</dbReference>
<reference evidence="4" key="1">
    <citation type="submission" date="2025-08" db="UniProtKB">
        <authorList>
            <consortium name="RefSeq"/>
        </authorList>
    </citation>
    <scope>IDENTIFICATION</scope>
    <source>
        <tissue evidence="4">Whole organism</tissue>
    </source>
</reference>
<evidence type="ECO:0000259" key="2">
    <source>
        <dbReference type="Pfam" id="PF05050"/>
    </source>
</evidence>
<organism evidence="3 4">
    <name type="scientific">Hyalella azteca</name>
    <name type="common">Amphipod</name>
    <dbReference type="NCBI Taxonomy" id="294128"/>
    <lineage>
        <taxon>Eukaryota</taxon>
        <taxon>Metazoa</taxon>
        <taxon>Ecdysozoa</taxon>
        <taxon>Arthropoda</taxon>
        <taxon>Crustacea</taxon>
        <taxon>Multicrustacea</taxon>
        <taxon>Malacostraca</taxon>
        <taxon>Eumalacostraca</taxon>
        <taxon>Peracarida</taxon>
        <taxon>Amphipoda</taxon>
        <taxon>Senticaudata</taxon>
        <taxon>Talitrida</taxon>
        <taxon>Talitroidea</taxon>
        <taxon>Hyalellidae</taxon>
        <taxon>Hyalella</taxon>
    </lineage>
</organism>
<gene>
    <name evidence="4" type="primary">LOC108675608</name>
</gene>
<evidence type="ECO:0000256" key="1">
    <source>
        <dbReference type="SAM" id="MobiDB-lite"/>
    </source>
</evidence>
<dbReference type="Proteomes" id="UP000694843">
    <property type="component" value="Unplaced"/>
</dbReference>
<evidence type="ECO:0000313" key="4">
    <source>
        <dbReference type="RefSeq" id="XP_018019118.1"/>
    </source>
</evidence>
<dbReference type="InterPro" id="IPR026913">
    <property type="entry name" value="METTL24"/>
</dbReference>
<feature type="compositionally biased region" description="Basic and acidic residues" evidence="1">
    <location>
        <begin position="123"/>
        <end position="133"/>
    </location>
</feature>
<evidence type="ECO:0000313" key="3">
    <source>
        <dbReference type="Proteomes" id="UP000694843"/>
    </source>
</evidence>
<dbReference type="PANTHER" id="PTHR32026">
    <property type="entry name" value="METHYLTRANSFERASE-LIKE PROTEIN 24"/>
    <property type="match status" value="1"/>
</dbReference>
<dbReference type="AlphaFoldDB" id="A0A8B7NZB9"/>
<accession>A0A8B7NZB9</accession>
<feature type="domain" description="Methyltransferase FkbM" evidence="2">
    <location>
        <begin position="163"/>
        <end position="328"/>
    </location>
</feature>
<feature type="region of interest" description="Disordered" evidence="1">
    <location>
        <begin position="112"/>
        <end position="133"/>
    </location>
</feature>
<protein>
    <submittedName>
        <fullName evidence="4">Uncharacterized protein LOC108675608</fullName>
    </submittedName>
</protein>
<keyword evidence="3" id="KW-1185">Reference proteome</keyword>
<dbReference type="InterPro" id="IPR006342">
    <property type="entry name" value="FkbM_mtfrase"/>
</dbReference>
<dbReference type="KEGG" id="hazt:108675608"/>
<sequence length="360" mass="41710">MNKISKPGTRCRRLLRMGGSLSCGAMDGHKFVCFDPDVAPKPYIIANKIILESFTINESAPAVALTKPMSDSEEVFWEIYSQNFDTEHKKEDYPMFRITSPEFNIENLQNTSNQQHLNKTSRTKNDRIPNKEPKFDTLFKKPPKTNINYTRNSYIHFLPSRPMDKLCNVYSFGIGSDTTFDYALQHFGCKVFSFDMTIVNSTNTHVTPSWNFLTLGISNESVVLDMTMRPSGNTIVATLRTLEEIQEIFDRSDSTIDILKLDVEDNEWKIFDQLLQHEEGRRLLSRVNQMQLEIHLEKLLNDTESVRVQAGQYYESVLDSLHGLGFRLVHTFLNQFSQKYVDIRGHVIPIYRESLYIRRP</sequence>
<name>A0A8B7NZB9_HYAAZ</name>
<dbReference type="PANTHER" id="PTHR32026:SF10">
    <property type="entry name" value="METHYLTRANSFERASE-LIKE PROTEIN 24-RELATED"/>
    <property type="match status" value="1"/>
</dbReference>
<dbReference type="GeneID" id="108675608"/>